<dbReference type="EMBL" id="LCHL01000007">
    <property type="protein sequence ID" value="KKT33847.1"/>
    <property type="molecule type" value="Genomic_DNA"/>
</dbReference>
<protein>
    <submittedName>
        <fullName evidence="2">Uncharacterized protein</fullName>
    </submittedName>
</protein>
<reference evidence="2 3" key="1">
    <citation type="journal article" date="2015" name="Nature">
        <title>rRNA introns, odd ribosomes, and small enigmatic genomes across a large radiation of phyla.</title>
        <authorList>
            <person name="Brown C.T."/>
            <person name="Hug L.A."/>
            <person name="Thomas B.C."/>
            <person name="Sharon I."/>
            <person name="Castelle C.J."/>
            <person name="Singh A."/>
            <person name="Wilkins M.J."/>
            <person name="Williams K.H."/>
            <person name="Banfield J.F."/>
        </authorList>
    </citation>
    <scope>NUCLEOTIDE SEQUENCE [LARGE SCALE GENOMIC DNA]</scope>
</reference>
<evidence type="ECO:0000313" key="3">
    <source>
        <dbReference type="Proteomes" id="UP000034192"/>
    </source>
</evidence>
<evidence type="ECO:0000313" key="2">
    <source>
        <dbReference type="EMBL" id="KKT33847.1"/>
    </source>
</evidence>
<name>A0A0G1IPY8_9BACT</name>
<dbReference type="AlphaFoldDB" id="A0A0G1IPY8"/>
<proteinExistence type="predicted"/>
<keyword evidence="1" id="KW-1133">Transmembrane helix</keyword>
<sequence>MNINLSQKELRAFLVPGGVLISVLILAVISGRIILNRIGNLRQEIAAAAREENALAEKVNVLQSLSPATLGQTQISTVALPSKNSALLAISQIKIKAQVFGINLDEIKVGGQLNSGTTSLSRAEISFDGVGQFASVADFLISLSGTAPLGRVEAVKISQAGETTRATITYSSFWADFPDKLPSLTESLPDLTSEEEATLRRLLSLDQPTFSELNPSAPIQRANPFSF</sequence>
<keyword evidence="1" id="KW-0812">Transmembrane</keyword>
<evidence type="ECO:0000256" key="1">
    <source>
        <dbReference type="SAM" id="Phobius"/>
    </source>
</evidence>
<comment type="caution">
    <text evidence="2">The sequence shown here is derived from an EMBL/GenBank/DDBJ whole genome shotgun (WGS) entry which is preliminary data.</text>
</comment>
<accession>A0A0G1IPY8</accession>
<dbReference type="Proteomes" id="UP000034192">
    <property type="component" value="Unassembled WGS sequence"/>
</dbReference>
<gene>
    <name evidence="2" type="ORF">UW21_C0007G0009</name>
</gene>
<keyword evidence="1" id="KW-0472">Membrane</keyword>
<organism evidence="2 3">
    <name type="scientific">Candidatus Woesebacteria bacterium GW2011_GWB1_44_11b</name>
    <dbReference type="NCBI Taxonomy" id="1618580"/>
    <lineage>
        <taxon>Bacteria</taxon>
        <taxon>Candidatus Woeseibacteriota</taxon>
    </lineage>
</organism>
<feature type="transmembrane region" description="Helical" evidence="1">
    <location>
        <begin position="12"/>
        <end position="35"/>
    </location>
</feature>